<name>A0A1Y6LQY4_ZYMTR</name>
<feature type="region of interest" description="Disordered" evidence="1">
    <location>
        <begin position="1"/>
        <end position="21"/>
    </location>
</feature>
<dbReference type="GO" id="GO:0005737">
    <property type="term" value="C:cytoplasm"/>
    <property type="evidence" value="ECO:0007669"/>
    <property type="project" value="TreeGrafter"/>
</dbReference>
<dbReference type="Gene3D" id="3.40.50.300">
    <property type="entry name" value="P-loop containing nucleotide triphosphate hydrolases"/>
    <property type="match status" value="1"/>
</dbReference>
<feature type="compositionally biased region" description="Polar residues" evidence="1">
    <location>
        <begin position="1"/>
        <end position="20"/>
    </location>
</feature>
<reference evidence="3 4" key="1">
    <citation type="submission" date="2016-10" db="EMBL/GenBank/DDBJ databases">
        <authorList>
            <person name="Varghese N."/>
        </authorList>
    </citation>
    <scope>NUCLEOTIDE SEQUENCE [LARGE SCALE GENOMIC DNA]</scope>
</reference>
<dbReference type="InterPro" id="IPR027417">
    <property type="entry name" value="P-loop_NTPase"/>
</dbReference>
<sequence length="388" mass="42219">MDSTTIKVTGDQSPGNNKMPSHSRIPITIITGFAGSGKTTLILNLLPQLRAENPGYTLALIKNEIGDLAVDTQLAAAAELAASKELLGACICCTNIGQIEENLEQLAEDVKPDRIIIETSGSAEPLKLVLEVNRVAKLTGKFELDGIVSVVDAENWSGYASQSYTAKLQAKQTDMIVINKWESLGEREFDLFLDKLGELDVETPQVKSNKGVLPADLLFGLDGKMLRGWLDGAKGGHEGHDHKEGEKCDQQYHHSSEVECVSVTLTSDSKGAGVDLKRLEQMLRAAPKDEVYRIKAVLYANSSPKASDGEVVNENAQGRSRYILNWSFGRWTWSHNEGEAGDADAPVLRMSIFTAPYESTKWTKKVESGNFVALADGAEGKLEAKKVQ</sequence>
<evidence type="ECO:0000259" key="2">
    <source>
        <dbReference type="Pfam" id="PF02492"/>
    </source>
</evidence>
<evidence type="ECO:0000313" key="3">
    <source>
        <dbReference type="EMBL" id="SMY25880.1"/>
    </source>
</evidence>
<proteinExistence type="predicted"/>
<dbReference type="EMBL" id="LT882682">
    <property type="protein sequence ID" value="SMY25880.1"/>
    <property type="molecule type" value="Genomic_DNA"/>
</dbReference>
<dbReference type="Proteomes" id="UP000215453">
    <property type="component" value="Chromosome 7"/>
</dbReference>
<dbReference type="CDD" id="cd03112">
    <property type="entry name" value="CobW-like"/>
    <property type="match status" value="1"/>
</dbReference>
<organism evidence="3 4">
    <name type="scientific">Zymoseptoria tritici ST99CH_1A5</name>
    <dbReference type="NCBI Taxonomy" id="1276529"/>
    <lineage>
        <taxon>Eukaryota</taxon>
        <taxon>Fungi</taxon>
        <taxon>Dikarya</taxon>
        <taxon>Ascomycota</taxon>
        <taxon>Pezizomycotina</taxon>
        <taxon>Dothideomycetes</taxon>
        <taxon>Dothideomycetidae</taxon>
        <taxon>Mycosphaerellales</taxon>
        <taxon>Mycosphaerellaceae</taxon>
        <taxon>Zymoseptoria</taxon>
    </lineage>
</organism>
<protein>
    <recommendedName>
        <fullName evidence="2">CobW/HypB/UreG nucleotide-binding domain-containing protein</fullName>
    </recommendedName>
</protein>
<dbReference type="AlphaFoldDB" id="A0A1Y6LQY4"/>
<feature type="domain" description="CobW/HypB/UreG nucleotide-binding" evidence="2">
    <location>
        <begin position="26"/>
        <end position="188"/>
    </location>
</feature>
<evidence type="ECO:0000313" key="4">
    <source>
        <dbReference type="Proteomes" id="UP000215453"/>
    </source>
</evidence>
<dbReference type="PANTHER" id="PTHR13748">
    <property type="entry name" value="COBW-RELATED"/>
    <property type="match status" value="1"/>
</dbReference>
<dbReference type="InterPro" id="IPR051316">
    <property type="entry name" value="Zinc-reg_GTPase_activator"/>
</dbReference>
<gene>
    <name evidence="3" type="ORF">ZT1A5_G7322</name>
</gene>
<dbReference type="PANTHER" id="PTHR13748:SF62">
    <property type="entry name" value="COBW DOMAIN-CONTAINING PROTEIN"/>
    <property type="match status" value="1"/>
</dbReference>
<dbReference type="Pfam" id="PF02492">
    <property type="entry name" value="cobW"/>
    <property type="match status" value="1"/>
</dbReference>
<evidence type="ECO:0000256" key="1">
    <source>
        <dbReference type="SAM" id="MobiDB-lite"/>
    </source>
</evidence>
<dbReference type="InterPro" id="IPR003495">
    <property type="entry name" value="CobW/HypB/UreG_nucleotide-bd"/>
</dbReference>
<dbReference type="SUPFAM" id="SSF52540">
    <property type="entry name" value="P-loop containing nucleoside triphosphate hydrolases"/>
    <property type="match status" value="1"/>
</dbReference>
<accession>A0A1Y6LQY4</accession>